<feature type="compositionally biased region" description="Low complexity" evidence="1">
    <location>
        <begin position="160"/>
        <end position="193"/>
    </location>
</feature>
<dbReference type="InterPro" id="IPR042287">
    <property type="entry name" value="FhaA_N_sf"/>
</dbReference>
<feature type="region of interest" description="Disordered" evidence="1">
    <location>
        <begin position="125"/>
        <end position="193"/>
    </location>
</feature>
<feature type="domain" description="FhaA N-terminal" evidence="2">
    <location>
        <begin position="4"/>
        <end position="118"/>
    </location>
</feature>
<dbReference type="OrthoDB" id="151099at2"/>
<feature type="non-terminal residue" evidence="3">
    <location>
        <position position="193"/>
    </location>
</feature>
<gene>
    <name evidence="3" type="ORF">AUCHE_19_00010</name>
</gene>
<proteinExistence type="predicted"/>
<dbReference type="EMBL" id="BAGZ01000019">
    <property type="protein sequence ID" value="GAB79098.1"/>
    <property type="molecule type" value="Genomic_DNA"/>
</dbReference>
<dbReference type="InterPro" id="IPR022128">
    <property type="entry name" value="FhaA_N"/>
</dbReference>
<dbReference type="AlphaFoldDB" id="K6VA46"/>
<protein>
    <recommendedName>
        <fullName evidence="2">FhaA N-terminal domain-containing protein</fullName>
    </recommendedName>
</protein>
<dbReference type="Proteomes" id="UP000008495">
    <property type="component" value="Unassembled WGS sequence"/>
</dbReference>
<evidence type="ECO:0000256" key="1">
    <source>
        <dbReference type="SAM" id="MobiDB-lite"/>
    </source>
</evidence>
<reference evidence="3 4" key="1">
    <citation type="submission" date="2012-08" db="EMBL/GenBank/DDBJ databases">
        <title>Whole genome shotgun sequence of Austwickia chelonae NBRC 105200.</title>
        <authorList>
            <person name="Yoshida I."/>
            <person name="Hosoyama A."/>
            <person name="Tsuchikane K."/>
            <person name="Katsumata H."/>
            <person name="Ando Y."/>
            <person name="Ohji S."/>
            <person name="Hamada M."/>
            <person name="Tamura T."/>
            <person name="Yamazoe A."/>
            <person name="Yamazaki S."/>
            <person name="Fujita N."/>
        </authorList>
    </citation>
    <scope>NUCLEOTIDE SEQUENCE [LARGE SCALE GENOMIC DNA]</scope>
    <source>
        <strain evidence="3 4">NBRC 105200</strain>
    </source>
</reference>
<organism evidence="3 4">
    <name type="scientific">Austwickia chelonae NBRC 105200</name>
    <dbReference type="NCBI Taxonomy" id="1184607"/>
    <lineage>
        <taxon>Bacteria</taxon>
        <taxon>Bacillati</taxon>
        <taxon>Actinomycetota</taxon>
        <taxon>Actinomycetes</taxon>
        <taxon>Micrococcales</taxon>
        <taxon>Dermatophilaceae</taxon>
        <taxon>Austwickia</taxon>
    </lineage>
</organism>
<evidence type="ECO:0000259" key="2">
    <source>
        <dbReference type="Pfam" id="PF12401"/>
    </source>
</evidence>
<evidence type="ECO:0000313" key="3">
    <source>
        <dbReference type="EMBL" id="GAB79098.1"/>
    </source>
</evidence>
<keyword evidence="4" id="KW-1185">Reference proteome</keyword>
<evidence type="ECO:0000313" key="4">
    <source>
        <dbReference type="Proteomes" id="UP000008495"/>
    </source>
</evidence>
<dbReference type="RefSeq" id="WP_006503855.1">
    <property type="nucleotide sequence ID" value="NZ_BAGZ01000019.1"/>
</dbReference>
<dbReference type="Gene3D" id="3.30.2320.60">
    <property type="entry name" value="FhaA, phosphopeptide-binding domain (DUF3662)"/>
    <property type="match status" value="1"/>
</dbReference>
<accession>K6VA46</accession>
<comment type="caution">
    <text evidence="3">The sequence shown here is derived from an EMBL/GenBank/DDBJ whole genome shotgun (WGS) entry which is preliminary data.</text>
</comment>
<name>K6VA46_9MICO</name>
<dbReference type="Pfam" id="PF12401">
    <property type="entry name" value="FhaA_N"/>
    <property type="match status" value="1"/>
</dbReference>
<dbReference type="eggNOG" id="COG1716">
    <property type="taxonomic scope" value="Bacteria"/>
</dbReference>
<sequence length="193" mass="20907">MGLFDRVERKLESAVNGAFARAFRAEVQPVEIASAMRRAMDDRAAVVGRGRTVVPNLFVIDLSPSDYERLTSYADLLAEELIASVEEHAEQQHYVPGGPFHIDFRSREELETGVFRVRPATAKRIPDGELEEDPQEAAEMRRRQHAEELRRAHPFRSSEAEAPAEGSAGLASHAASAAAGSLASTAAAGRAGG</sequence>
<dbReference type="STRING" id="100225.SAMN05421595_2958"/>
<feature type="compositionally biased region" description="Basic and acidic residues" evidence="1">
    <location>
        <begin position="138"/>
        <end position="159"/>
    </location>
</feature>